<dbReference type="Gene3D" id="3.80.10.10">
    <property type="entry name" value="Ribonuclease Inhibitor"/>
    <property type="match status" value="3"/>
</dbReference>
<dbReference type="InterPro" id="IPR027038">
    <property type="entry name" value="RanGap"/>
</dbReference>
<accession>A0AA86TSK6</accession>
<evidence type="ECO:0000256" key="3">
    <source>
        <dbReference type="ARBA" id="ARBA00022737"/>
    </source>
</evidence>
<dbReference type="GO" id="GO:0005096">
    <property type="term" value="F:GTPase activator activity"/>
    <property type="evidence" value="ECO:0007669"/>
    <property type="project" value="UniProtKB-KW"/>
</dbReference>
<dbReference type="EMBL" id="CAXDID020000436">
    <property type="protein sequence ID" value="CAL6091506.1"/>
    <property type="molecule type" value="Genomic_DNA"/>
</dbReference>
<proteinExistence type="predicted"/>
<dbReference type="GO" id="GO:0031267">
    <property type="term" value="F:small GTPase binding"/>
    <property type="evidence" value="ECO:0007669"/>
    <property type="project" value="TreeGrafter"/>
</dbReference>
<dbReference type="GO" id="GO:0005829">
    <property type="term" value="C:cytosol"/>
    <property type="evidence" value="ECO:0007669"/>
    <property type="project" value="TreeGrafter"/>
</dbReference>
<dbReference type="AlphaFoldDB" id="A0AA86TSK6"/>
<sequence length="621" mass="68856">MKTQYNSLCGLVQSMCQSQKVNPLIKVQRKQKAETNFQPQNFLEQLNEKNQDLIHEYRTDIGRLTQLRLPGAKDIPEELWQIMCNCIQSASNLKELHLSQTNITPRQLQTLIASIQNHPNIETLEIFSASIKDDQCTCIAGFIQQAKNLEQIKLSDNHITATGAKIISFAIRQAIGAGARIKTFHIGGNDIGSAGVQQICKNLTGMISIQSLGLRNSSLDEASLNSVADLLAHPACGVQDLQLRKNNLTKIEYFCSKLMLNKSVRVLELQDTGLTVQQITLLGYSLSRNSCLHALNLSNNPFGDVAAQALAQIITGCEQLTTLSIDSCDLTSQSILIILNQIQVKKVSLAGISLQKNLINNAGFAALGQAVAAGQLTSLNVANNLITHDGMTQFCQLATSPNCRLRHLDLTGNVIGNIGAEALGRLLSGNQTILRVFVTDCSLGEQGANAILQGLQMNQNLICMAYGGQTKTQNLVSKPLRQLIDNKLKQNQQNQQQRQQIMGNNMPMPDLIEQPPGLFDFERQVKTHDELYMPFGSFGSTLSINGSINSSIAQFGQYDFDPRRVLSYQSFDQVVEKEKQKEVPFVFEDVKKEEKVQFQVQFQFKEKGSRFKLSEKNEDEK</sequence>
<dbReference type="PANTHER" id="PTHR24113:SF12">
    <property type="entry name" value="RAN GTPASE-ACTIVATING PROTEIN 1"/>
    <property type="match status" value="1"/>
</dbReference>
<protein>
    <submittedName>
        <fullName evidence="4">Uncharacterized protein</fullName>
    </submittedName>
</protein>
<dbReference type="SUPFAM" id="SSF52047">
    <property type="entry name" value="RNI-like"/>
    <property type="match status" value="2"/>
</dbReference>
<reference evidence="5 6" key="2">
    <citation type="submission" date="2024-07" db="EMBL/GenBank/DDBJ databases">
        <authorList>
            <person name="Akdeniz Z."/>
        </authorList>
    </citation>
    <scope>NUCLEOTIDE SEQUENCE [LARGE SCALE GENOMIC DNA]</scope>
</reference>
<evidence type="ECO:0000313" key="6">
    <source>
        <dbReference type="Proteomes" id="UP001642409"/>
    </source>
</evidence>
<dbReference type="EMBL" id="CATOUU010000377">
    <property type="protein sequence ID" value="CAI9926860.1"/>
    <property type="molecule type" value="Genomic_DNA"/>
</dbReference>
<keyword evidence="1" id="KW-0343">GTPase activation</keyword>
<dbReference type="GO" id="GO:0006913">
    <property type="term" value="P:nucleocytoplasmic transport"/>
    <property type="evidence" value="ECO:0007669"/>
    <property type="project" value="TreeGrafter"/>
</dbReference>
<dbReference type="GO" id="GO:0048471">
    <property type="term" value="C:perinuclear region of cytoplasm"/>
    <property type="evidence" value="ECO:0007669"/>
    <property type="project" value="TreeGrafter"/>
</dbReference>
<dbReference type="SMART" id="SM00368">
    <property type="entry name" value="LRR_RI"/>
    <property type="match status" value="9"/>
</dbReference>
<organism evidence="4">
    <name type="scientific">Hexamita inflata</name>
    <dbReference type="NCBI Taxonomy" id="28002"/>
    <lineage>
        <taxon>Eukaryota</taxon>
        <taxon>Metamonada</taxon>
        <taxon>Diplomonadida</taxon>
        <taxon>Hexamitidae</taxon>
        <taxon>Hexamitinae</taxon>
        <taxon>Hexamita</taxon>
    </lineage>
</organism>
<dbReference type="InterPro" id="IPR001611">
    <property type="entry name" value="Leu-rich_rpt"/>
</dbReference>
<reference evidence="4" key="1">
    <citation type="submission" date="2023-06" db="EMBL/GenBank/DDBJ databases">
        <authorList>
            <person name="Kurt Z."/>
        </authorList>
    </citation>
    <scope>NUCLEOTIDE SEQUENCE</scope>
</reference>
<evidence type="ECO:0000256" key="2">
    <source>
        <dbReference type="ARBA" id="ARBA00022614"/>
    </source>
</evidence>
<dbReference type="InterPro" id="IPR032675">
    <property type="entry name" value="LRR_dom_sf"/>
</dbReference>
<dbReference type="Proteomes" id="UP001642409">
    <property type="component" value="Unassembled WGS sequence"/>
</dbReference>
<dbReference type="GO" id="GO:0005634">
    <property type="term" value="C:nucleus"/>
    <property type="evidence" value="ECO:0007669"/>
    <property type="project" value="TreeGrafter"/>
</dbReference>
<keyword evidence="2" id="KW-0433">Leucine-rich repeat</keyword>
<keyword evidence="6" id="KW-1185">Reference proteome</keyword>
<evidence type="ECO:0000256" key="1">
    <source>
        <dbReference type="ARBA" id="ARBA00022468"/>
    </source>
</evidence>
<dbReference type="PANTHER" id="PTHR24113">
    <property type="entry name" value="RAN GTPASE-ACTIVATING PROTEIN 1"/>
    <property type="match status" value="1"/>
</dbReference>
<evidence type="ECO:0000313" key="5">
    <source>
        <dbReference type="EMBL" id="CAL6091506.1"/>
    </source>
</evidence>
<comment type="caution">
    <text evidence="4">The sequence shown here is derived from an EMBL/GenBank/DDBJ whole genome shotgun (WGS) entry which is preliminary data.</text>
</comment>
<evidence type="ECO:0000313" key="4">
    <source>
        <dbReference type="EMBL" id="CAI9926860.1"/>
    </source>
</evidence>
<keyword evidence="3" id="KW-0677">Repeat</keyword>
<name>A0AA86TSK6_9EUKA</name>
<gene>
    <name evidence="4" type="ORF">HINF_LOCUS14505</name>
    <name evidence="5" type="ORF">HINF_LOCUS65819</name>
</gene>
<dbReference type="Pfam" id="PF13516">
    <property type="entry name" value="LRR_6"/>
    <property type="match status" value="3"/>
</dbReference>